<dbReference type="GO" id="GO:0009252">
    <property type="term" value="P:peptidoglycan biosynthetic process"/>
    <property type="evidence" value="ECO:0007669"/>
    <property type="project" value="UniProtKB-KW"/>
</dbReference>
<dbReference type="EMBL" id="AUZX01013299">
    <property type="protein sequence ID" value="EQD35962.1"/>
    <property type="molecule type" value="Genomic_DNA"/>
</dbReference>
<dbReference type="PRINTS" id="PR00725">
    <property type="entry name" value="DADACBPTASE1"/>
</dbReference>
<keyword evidence="3" id="KW-0378">Hydrolase</keyword>
<evidence type="ECO:0000313" key="8">
    <source>
        <dbReference type="EMBL" id="EQD35962.1"/>
    </source>
</evidence>
<dbReference type="Gene3D" id="3.40.710.10">
    <property type="entry name" value="DD-peptidase/beta-lactamase superfamily"/>
    <property type="match status" value="1"/>
</dbReference>
<organism evidence="8">
    <name type="scientific">mine drainage metagenome</name>
    <dbReference type="NCBI Taxonomy" id="410659"/>
    <lineage>
        <taxon>unclassified sequences</taxon>
        <taxon>metagenomes</taxon>
        <taxon>ecological metagenomes</taxon>
    </lineage>
</organism>
<dbReference type="PANTHER" id="PTHR21581:SF33">
    <property type="entry name" value="D-ALANYL-D-ALANINE CARBOXYPEPTIDASE DACB"/>
    <property type="match status" value="1"/>
</dbReference>
<keyword evidence="8" id="KW-0645">Protease</keyword>
<comment type="caution">
    <text evidence="8">The sequence shown here is derived from an EMBL/GenBank/DDBJ whole genome shotgun (WGS) entry which is preliminary data.</text>
</comment>
<dbReference type="GO" id="GO:0008360">
    <property type="term" value="P:regulation of cell shape"/>
    <property type="evidence" value="ECO:0007669"/>
    <property type="project" value="UniProtKB-KW"/>
</dbReference>
<dbReference type="AlphaFoldDB" id="T0YVI0"/>
<feature type="non-terminal residue" evidence="8">
    <location>
        <position position="216"/>
    </location>
</feature>
<dbReference type="GO" id="GO:0006508">
    <property type="term" value="P:proteolysis"/>
    <property type="evidence" value="ECO:0007669"/>
    <property type="project" value="InterPro"/>
</dbReference>
<dbReference type="GO" id="GO:0009002">
    <property type="term" value="F:serine-type D-Ala-D-Ala carboxypeptidase activity"/>
    <property type="evidence" value="ECO:0007669"/>
    <property type="project" value="InterPro"/>
</dbReference>
<dbReference type="GO" id="GO:0071555">
    <property type="term" value="P:cell wall organization"/>
    <property type="evidence" value="ECO:0007669"/>
    <property type="project" value="UniProtKB-KW"/>
</dbReference>
<keyword evidence="6" id="KW-0961">Cell wall biogenesis/degradation</keyword>
<protein>
    <submittedName>
        <fullName evidence="8">Peptidase S11 D-alanyl-D-alanine carboxypeptidase 1</fullName>
    </submittedName>
</protein>
<evidence type="ECO:0000259" key="7">
    <source>
        <dbReference type="Pfam" id="PF00768"/>
    </source>
</evidence>
<dbReference type="InterPro" id="IPR018044">
    <property type="entry name" value="Peptidase_S11"/>
</dbReference>
<keyword evidence="4" id="KW-0133">Cell shape</keyword>
<accession>T0YVI0</accession>
<evidence type="ECO:0000256" key="3">
    <source>
        <dbReference type="ARBA" id="ARBA00022801"/>
    </source>
</evidence>
<sequence>MSHGPPSAVPIASLTKMMTAYVILQDHPLGPGQSGPDIRIDSTDIDITYNDELNDETMVPVVHGELLTEKQALDGLLVHSACNLAYALARWDSGSVSAFVTKMNATARRLGLDATSYAGPAGFSPASVSTPADLVKLATVAMSIPAFAQIVDHPSVTLPVAGTLYNYVSAIGQDGVIGIKSGFNYQSQGCVVLAATRYVDGKPVLLIAAVTGQGGM</sequence>
<comment type="similarity">
    <text evidence="1">Belongs to the peptidase S11 family.</text>
</comment>
<keyword evidence="8" id="KW-0121">Carboxypeptidase</keyword>
<evidence type="ECO:0000256" key="1">
    <source>
        <dbReference type="ARBA" id="ARBA00007164"/>
    </source>
</evidence>
<name>T0YVI0_9ZZZZ</name>
<dbReference type="InterPro" id="IPR012338">
    <property type="entry name" value="Beta-lactam/transpept-like"/>
</dbReference>
<evidence type="ECO:0000256" key="2">
    <source>
        <dbReference type="ARBA" id="ARBA00022729"/>
    </source>
</evidence>
<reference evidence="8" key="1">
    <citation type="submission" date="2013-08" db="EMBL/GenBank/DDBJ databases">
        <authorList>
            <person name="Mendez C."/>
            <person name="Richter M."/>
            <person name="Ferrer M."/>
            <person name="Sanchez J."/>
        </authorList>
    </citation>
    <scope>NUCLEOTIDE SEQUENCE</scope>
</reference>
<dbReference type="Pfam" id="PF00768">
    <property type="entry name" value="Peptidase_S11"/>
    <property type="match status" value="1"/>
</dbReference>
<dbReference type="SUPFAM" id="SSF56601">
    <property type="entry name" value="beta-lactamase/transpeptidase-like"/>
    <property type="match status" value="1"/>
</dbReference>
<keyword evidence="5" id="KW-0573">Peptidoglycan synthesis</keyword>
<evidence type="ECO:0000256" key="5">
    <source>
        <dbReference type="ARBA" id="ARBA00022984"/>
    </source>
</evidence>
<gene>
    <name evidence="8" type="ORF">B1A_18048</name>
</gene>
<reference evidence="8" key="2">
    <citation type="journal article" date="2014" name="ISME J.">
        <title>Microbial stratification in low pH oxic and suboxic macroscopic growths along an acid mine drainage.</title>
        <authorList>
            <person name="Mendez-Garcia C."/>
            <person name="Mesa V."/>
            <person name="Sprenger R.R."/>
            <person name="Richter M."/>
            <person name="Diez M.S."/>
            <person name="Solano J."/>
            <person name="Bargiela R."/>
            <person name="Golyshina O.V."/>
            <person name="Manteca A."/>
            <person name="Ramos J.L."/>
            <person name="Gallego J.R."/>
            <person name="Llorente I."/>
            <person name="Martins Dos Santos V.A."/>
            <person name="Jensen O.N."/>
            <person name="Pelaez A.I."/>
            <person name="Sanchez J."/>
            <person name="Ferrer M."/>
        </authorList>
    </citation>
    <scope>NUCLEOTIDE SEQUENCE</scope>
</reference>
<evidence type="ECO:0000256" key="4">
    <source>
        <dbReference type="ARBA" id="ARBA00022960"/>
    </source>
</evidence>
<dbReference type="PANTHER" id="PTHR21581">
    <property type="entry name" value="D-ALANYL-D-ALANINE CARBOXYPEPTIDASE"/>
    <property type="match status" value="1"/>
</dbReference>
<dbReference type="InterPro" id="IPR001967">
    <property type="entry name" value="Peptidase_S11_N"/>
</dbReference>
<evidence type="ECO:0000256" key="6">
    <source>
        <dbReference type="ARBA" id="ARBA00023316"/>
    </source>
</evidence>
<keyword evidence="2" id="KW-0732">Signal</keyword>
<feature type="domain" description="Peptidase S11 D-alanyl-D-alanine carboxypeptidase A N-terminal" evidence="7">
    <location>
        <begin position="8"/>
        <end position="197"/>
    </location>
</feature>
<proteinExistence type="inferred from homology"/>